<dbReference type="SMART" id="SM00471">
    <property type="entry name" value="HDc"/>
    <property type="match status" value="1"/>
</dbReference>
<evidence type="ECO:0000259" key="1">
    <source>
        <dbReference type="SMART" id="SM00471"/>
    </source>
</evidence>
<organism evidence="2 3">
    <name type="scientific">Rhizobium rhododendri</name>
    <dbReference type="NCBI Taxonomy" id="2506430"/>
    <lineage>
        <taxon>Bacteria</taxon>
        <taxon>Pseudomonadati</taxon>
        <taxon>Pseudomonadota</taxon>
        <taxon>Alphaproteobacteria</taxon>
        <taxon>Hyphomicrobiales</taxon>
        <taxon>Rhizobiaceae</taxon>
        <taxon>Rhizobium/Agrobacterium group</taxon>
        <taxon>Rhizobium</taxon>
    </lineage>
</organism>
<accession>A0ABY8IJP0</accession>
<dbReference type="EMBL" id="CP117267">
    <property type="protein sequence ID" value="WFS23924.1"/>
    <property type="molecule type" value="Genomic_DNA"/>
</dbReference>
<name>A0ABY8IJP0_9HYPH</name>
<keyword evidence="3" id="KW-1185">Reference proteome</keyword>
<dbReference type="Proteomes" id="UP000318939">
    <property type="component" value="Chromosome"/>
</dbReference>
<dbReference type="CDD" id="cd00077">
    <property type="entry name" value="HDc"/>
    <property type="match status" value="1"/>
</dbReference>
<dbReference type="Gene3D" id="1.10.3210.10">
    <property type="entry name" value="Hypothetical protein af1432"/>
    <property type="match status" value="1"/>
</dbReference>
<dbReference type="PANTHER" id="PTHR11373:SF4">
    <property type="entry name" value="DEOXYNUCLEOSIDE TRIPHOSPHATE TRIPHOSPHOHYDROLASE SAMHD1"/>
    <property type="match status" value="1"/>
</dbReference>
<evidence type="ECO:0000313" key="2">
    <source>
        <dbReference type="EMBL" id="WFS23924.1"/>
    </source>
</evidence>
<dbReference type="SUPFAM" id="SSF109604">
    <property type="entry name" value="HD-domain/PDEase-like"/>
    <property type="match status" value="1"/>
</dbReference>
<reference evidence="2" key="1">
    <citation type="journal article" date="2019" name="Phytopathology">
        <title>A Novel Group of Rhizobium tumorigenes-Like Agrobacteria Associated with Crown Gall Disease of Rhododendron and Blueberry.</title>
        <authorList>
            <person name="Kuzmanovic N."/>
            <person name="Behrens P."/>
            <person name="Idczak E."/>
            <person name="Wagner S."/>
            <person name="Gotz M."/>
            <person name="Sproer C."/>
            <person name="Bunk B."/>
            <person name="Overmann J."/>
            <person name="Smalla K."/>
        </authorList>
    </citation>
    <scope>NUCLEOTIDE SEQUENCE</scope>
    <source>
        <strain evidence="2">Rho-6.2</strain>
    </source>
</reference>
<dbReference type="Pfam" id="PF24390">
    <property type="entry name" value="PRTase-CE"/>
    <property type="match status" value="1"/>
</dbReference>
<reference evidence="2" key="2">
    <citation type="journal article" date="2023" name="MicrobiologyOpen">
        <title>Genomics of the tumorigenes clade of the family Rhizobiaceae and description of Rhizobium rhododendri sp. nov.</title>
        <authorList>
            <person name="Kuzmanovic N."/>
            <person name="diCenzo G.C."/>
            <person name="Bunk B."/>
            <person name="Sproeer C."/>
            <person name="Fruehling A."/>
            <person name="Neumann-Schaal M."/>
            <person name="Overmann J."/>
            <person name="Smalla K."/>
        </authorList>
    </citation>
    <scope>NUCLEOTIDE SEQUENCE</scope>
    <source>
        <strain evidence="2">Rho-6.2</strain>
    </source>
</reference>
<dbReference type="InterPro" id="IPR056920">
    <property type="entry name" value="PRTase-CE"/>
</dbReference>
<dbReference type="PANTHER" id="PTHR11373">
    <property type="entry name" value="DEOXYNUCLEOSIDE TRIPHOSPHATE TRIPHOSPHOHYDROLASE"/>
    <property type="match status" value="1"/>
</dbReference>
<dbReference type="Pfam" id="PF01966">
    <property type="entry name" value="HD"/>
    <property type="match status" value="1"/>
</dbReference>
<dbReference type="RefSeq" id="WP_142828890.1">
    <property type="nucleotide sequence ID" value="NZ_CP117267.1"/>
</dbReference>
<gene>
    <name evidence="2" type="ORF">PR018_05335</name>
</gene>
<evidence type="ECO:0000313" key="3">
    <source>
        <dbReference type="Proteomes" id="UP000318939"/>
    </source>
</evidence>
<dbReference type="InterPro" id="IPR006674">
    <property type="entry name" value="HD_domain"/>
</dbReference>
<protein>
    <submittedName>
        <fullName evidence="2">HD domain-containing protein</fullName>
    </submittedName>
</protein>
<feature type="domain" description="HD/PDEase" evidence="1">
    <location>
        <begin position="78"/>
        <end position="253"/>
    </location>
</feature>
<proteinExistence type="predicted"/>
<dbReference type="InterPro" id="IPR050135">
    <property type="entry name" value="dGTPase-like"/>
</dbReference>
<sequence>MSAIEEVAYSVASRYLGTYVARAAETARQNSSPKQIHDRVWGTITLTPLEVAIVDSPLIQRLRYLRQLGVAQWVYPSAAHTRFEHSLGVLHQTHQLITAINQASETKYGEAIINQDLTTILRVAALLHDVGHPVLSHVSEYALEVDPRTLLELQRERRKFGENVKLSEIVAAFVVLSKEFEAVLKSIFDVHVSLRLPTASWAGRIPEFVDKVSKCIMGQSISEEIPLLHELISGPFDADKLDYMMRDASMAGIPGIIDISRLIQKITVKKALPTDLHERLSSTIPAKTPHVYLIGFPWSGLSVVDELLLTKMILFSKLYQHPKVVAIEAMIRAIVDNLAKVIDHKRLISFVYEILDDELVLSDEAGLRKRLALKSPGEDTSIDTAVGHCIEILGRLRERNLFVRAFAFSAHNPSNTDGTEDATTKAMNELVRFLSDRTSLAALHQEITDELLKITGHLKLPFSEDFYRSMVVIKKKTLPSQEELRRAYIFPTQGKPKTFGETGIHKDAWSSSFVSAAPKGYIFSPREIAPYVFIATETVVAKKHDVAIPEWLMEEAKQTSDTIRRIKLHLREAGYYNGLPRCIRPTIDRLSKADVDQVVDEFAERFSAIQGTVAELTQKTEKGVVRGGKSAMKLQAMAWLDQFQTWEVEHALDLLKRSRLLGRDDVVAMINEFLKNNPEFDDASIVGLSQGNESSQIIQYYAADVKARFKFYATISDAAKDNRSAPVIFVDDFCASGGQVTNTLGSWFNDDKLKKPGLNEQRRLALEPEKDFLRNHKLAFCFVAAWNDGLKAVQSAIDDLKLTGSVHAHLRDADLPVAFPAESETPGSQQDFKLRCATIGRQLHADEQWDEVKVSQRVLGYGNQGLLLFFPYNAPAQSLTCMWKSGIVNGDDWQPLVPRRKKVT</sequence>
<dbReference type="InterPro" id="IPR003607">
    <property type="entry name" value="HD/PDEase_dom"/>
</dbReference>